<comment type="subcellular location">
    <subcellularLocation>
        <location evidence="7">Cytoplasm</location>
    </subcellularLocation>
</comment>
<dbReference type="SUPFAM" id="SSF53178">
    <property type="entry name" value="Peptidyl-tRNA hydrolase-like"/>
    <property type="match status" value="1"/>
</dbReference>
<comment type="catalytic activity">
    <reaction evidence="7 8">
        <text>an N-acyl-L-alpha-aminoacyl-tRNA + H2O = an N-acyl-L-amino acid + a tRNA + H(+)</text>
        <dbReference type="Rhea" id="RHEA:54448"/>
        <dbReference type="Rhea" id="RHEA-COMP:10123"/>
        <dbReference type="Rhea" id="RHEA-COMP:13883"/>
        <dbReference type="ChEBI" id="CHEBI:15377"/>
        <dbReference type="ChEBI" id="CHEBI:15378"/>
        <dbReference type="ChEBI" id="CHEBI:59874"/>
        <dbReference type="ChEBI" id="CHEBI:78442"/>
        <dbReference type="ChEBI" id="CHEBI:138191"/>
        <dbReference type="EC" id="3.1.1.29"/>
    </reaction>
</comment>
<proteinExistence type="inferred from homology"/>
<name>A0A3A4R6G8_9BACT</name>
<feature type="binding site" evidence="7">
    <location>
        <position position="68"/>
    </location>
    <ligand>
        <name>tRNA</name>
        <dbReference type="ChEBI" id="CHEBI:17843"/>
    </ligand>
</feature>
<dbReference type="InterPro" id="IPR018171">
    <property type="entry name" value="Pept_tRNA_hydro_CS"/>
</dbReference>
<dbReference type="GO" id="GO:0072344">
    <property type="term" value="P:rescue of stalled ribosome"/>
    <property type="evidence" value="ECO:0007669"/>
    <property type="project" value="UniProtKB-UniRule"/>
</dbReference>
<dbReference type="EC" id="3.1.1.29" evidence="1 7"/>
<evidence type="ECO:0000256" key="9">
    <source>
        <dbReference type="RuleBase" id="RU004320"/>
    </source>
</evidence>
<evidence type="ECO:0000313" key="11">
    <source>
        <dbReference type="Proteomes" id="UP000266426"/>
    </source>
</evidence>
<comment type="caution">
    <text evidence="10">The sequence shown here is derived from an EMBL/GenBank/DDBJ whole genome shotgun (WGS) entry which is preliminary data.</text>
</comment>
<feature type="binding site" evidence="7">
    <location>
        <position position="70"/>
    </location>
    <ligand>
        <name>tRNA</name>
        <dbReference type="ChEBI" id="CHEBI:17843"/>
    </ligand>
</feature>
<keyword evidence="2 7" id="KW-0820">tRNA-binding</keyword>
<feature type="site" description="Discriminates between blocked and unblocked aminoacyl-tRNA" evidence="7">
    <location>
        <position position="12"/>
    </location>
</feature>
<evidence type="ECO:0000256" key="5">
    <source>
        <dbReference type="ARBA" id="ARBA00038063"/>
    </source>
</evidence>
<accession>A0A3A4R6G8</accession>
<evidence type="ECO:0000256" key="1">
    <source>
        <dbReference type="ARBA" id="ARBA00013260"/>
    </source>
</evidence>
<dbReference type="PROSITE" id="PS01196">
    <property type="entry name" value="PEPT_TRNA_HYDROL_2"/>
    <property type="match status" value="1"/>
</dbReference>
<evidence type="ECO:0000256" key="3">
    <source>
        <dbReference type="ARBA" id="ARBA00022801"/>
    </source>
</evidence>
<protein>
    <recommendedName>
        <fullName evidence="6 7">Peptidyl-tRNA hydrolase</fullName>
        <shortName evidence="7">Pth</shortName>
        <ecNumber evidence="1 7">3.1.1.29</ecNumber>
    </recommendedName>
</protein>
<dbReference type="Proteomes" id="UP000266426">
    <property type="component" value="Unassembled WGS sequence"/>
</dbReference>
<evidence type="ECO:0000256" key="4">
    <source>
        <dbReference type="ARBA" id="ARBA00022884"/>
    </source>
</evidence>
<dbReference type="InterPro" id="IPR036416">
    <property type="entry name" value="Pept_tRNA_hydro_sf"/>
</dbReference>
<dbReference type="AlphaFoldDB" id="A0A3A4R6G8"/>
<dbReference type="PANTHER" id="PTHR17224:SF1">
    <property type="entry name" value="PEPTIDYL-TRNA HYDROLASE"/>
    <property type="match status" value="1"/>
</dbReference>
<dbReference type="Gene3D" id="3.40.50.1470">
    <property type="entry name" value="Peptidyl-tRNA hydrolase"/>
    <property type="match status" value="1"/>
</dbReference>
<dbReference type="GO" id="GO:0005737">
    <property type="term" value="C:cytoplasm"/>
    <property type="evidence" value="ECO:0007669"/>
    <property type="project" value="UniProtKB-SubCell"/>
</dbReference>
<feature type="site" description="Stabilizes the basic form of H active site to accept a proton" evidence="7">
    <location>
        <position position="97"/>
    </location>
</feature>
<keyword evidence="7" id="KW-0963">Cytoplasm</keyword>
<comment type="function">
    <text evidence="7">Catalyzes the release of premature peptidyl moieties from peptidyl-tRNA molecules trapped in stalled 50S ribosomal subunits, and thus maintains levels of free tRNAs and 50S ribosomes.</text>
</comment>
<dbReference type="GO" id="GO:0006515">
    <property type="term" value="P:protein quality control for misfolded or incompletely synthesized proteins"/>
    <property type="evidence" value="ECO:0007669"/>
    <property type="project" value="UniProtKB-UniRule"/>
</dbReference>
<gene>
    <name evidence="7" type="primary">pth</name>
    <name evidence="10" type="ORF">C4541_10975</name>
</gene>
<evidence type="ECO:0000313" key="10">
    <source>
        <dbReference type="EMBL" id="RJP57091.1"/>
    </source>
</evidence>
<comment type="subunit">
    <text evidence="7">Monomer.</text>
</comment>
<dbReference type="HAMAP" id="MF_00083">
    <property type="entry name" value="Pept_tRNA_hydro_bact"/>
    <property type="match status" value="1"/>
</dbReference>
<feature type="binding site" evidence="7">
    <location>
        <position position="118"/>
    </location>
    <ligand>
        <name>tRNA</name>
        <dbReference type="ChEBI" id="CHEBI:17843"/>
    </ligand>
</feature>
<evidence type="ECO:0000256" key="8">
    <source>
        <dbReference type="RuleBase" id="RU000673"/>
    </source>
</evidence>
<evidence type="ECO:0000256" key="7">
    <source>
        <dbReference type="HAMAP-Rule" id="MF_00083"/>
    </source>
</evidence>
<organism evidence="10 11">
    <name type="scientific">Candidatus Auribacter fodinae</name>
    <dbReference type="NCBI Taxonomy" id="2093366"/>
    <lineage>
        <taxon>Bacteria</taxon>
        <taxon>Pseudomonadati</taxon>
        <taxon>Candidatus Auribacterota</taxon>
        <taxon>Candidatus Auribacteria</taxon>
        <taxon>Candidatus Auribacterales</taxon>
        <taxon>Candidatus Auribacteraceae</taxon>
        <taxon>Candidatus Auribacter</taxon>
    </lineage>
</organism>
<dbReference type="PROSITE" id="PS01195">
    <property type="entry name" value="PEPT_TRNA_HYDROL_1"/>
    <property type="match status" value="1"/>
</dbReference>
<dbReference type="NCBIfam" id="TIGR00447">
    <property type="entry name" value="pth"/>
    <property type="match status" value="1"/>
</dbReference>
<dbReference type="GO" id="GO:0004045">
    <property type="term" value="F:peptidyl-tRNA hydrolase activity"/>
    <property type="evidence" value="ECO:0007669"/>
    <property type="project" value="UniProtKB-UniRule"/>
</dbReference>
<comment type="function">
    <text evidence="7">Hydrolyzes ribosome-free peptidyl-tRNAs (with 1 or more amino acids incorporated), which drop off the ribosome during protein synthesis, or as a result of ribosome stalling.</text>
</comment>
<reference evidence="10 11" key="1">
    <citation type="journal article" date="2017" name="ISME J.">
        <title>Energy and carbon metabolisms in a deep terrestrial subsurface fluid microbial community.</title>
        <authorList>
            <person name="Momper L."/>
            <person name="Jungbluth S.P."/>
            <person name="Lee M.D."/>
            <person name="Amend J.P."/>
        </authorList>
    </citation>
    <scope>NUCLEOTIDE SEQUENCE [LARGE SCALE GENOMIC DNA]</scope>
    <source>
        <strain evidence="10">SURF_26</strain>
    </source>
</reference>
<dbReference type="CDD" id="cd00462">
    <property type="entry name" value="PTH"/>
    <property type="match status" value="1"/>
</dbReference>
<keyword evidence="3 7" id="KW-0378">Hydrolase</keyword>
<evidence type="ECO:0000256" key="6">
    <source>
        <dbReference type="ARBA" id="ARBA00050038"/>
    </source>
</evidence>
<keyword evidence="4 7" id="KW-0694">RNA-binding</keyword>
<feature type="active site" description="Proton acceptor" evidence="7">
    <location>
        <position position="22"/>
    </location>
</feature>
<evidence type="ECO:0000256" key="2">
    <source>
        <dbReference type="ARBA" id="ARBA00022555"/>
    </source>
</evidence>
<sequence length="195" mass="21957">MERPLYIIGLGNPGPEYSFTRHNAGFMVLDLLQRAYNARFSRLRAGRAHCASLTIEERSVELVKPETFMNRSGQVLNALELEQTDDGTVANLLVVYDDLHLPLGAIRYREQGSHGGHNGMRSIIDTLGHQRFHRLRVGVGVDRPVNDLHSFVLGTFTKSELELLSDVLNTACESIQWYIQHGIHSAMNRYNSKVA</sequence>
<dbReference type="EMBL" id="QZJZ01000086">
    <property type="protein sequence ID" value="RJP57091.1"/>
    <property type="molecule type" value="Genomic_DNA"/>
</dbReference>
<dbReference type="PANTHER" id="PTHR17224">
    <property type="entry name" value="PEPTIDYL-TRNA HYDROLASE"/>
    <property type="match status" value="1"/>
</dbReference>
<dbReference type="Pfam" id="PF01195">
    <property type="entry name" value="Pept_tRNA_hydro"/>
    <property type="match status" value="1"/>
</dbReference>
<dbReference type="GO" id="GO:0000049">
    <property type="term" value="F:tRNA binding"/>
    <property type="evidence" value="ECO:0007669"/>
    <property type="project" value="UniProtKB-UniRule"/>
</dbReference>
<dbReference type="FunFam" id="3.40.50.1470:FF:000001">
    <property type="entry name" value="Peptidyl-tRNA hydrolase"/>
    <property type="match status" value="1"/>
</dbReference>
<feature type="binding site" evidence="7">
    <location>
        <position position="17"/>
    </location>
    <ligand>
        <name>tRNA</name>
        <dbReference type="ChEBI" id="CHEBI:17843"/>
    </ligand>
</feature>
<comment type="similarity">
    <text evidence="5 7 9">Belongs to the PTH family.</text>
</comment>
<dbReference type="InterPro" id="IPR001328">
    <property type="entry name" value="Pept_tRNA_hydro"/>
</dbReference>